<proteinExistence type="predicted"/>
<gene>
    <name evidence="2" type="ORF">WMO41_02765</name>
</gene>
<dbReference type="PANTHER" id="PTHR43741:SF4">
    <property type="entry name" value="FMN-DEPENDENT NADH:QUINONE OXIDOREDUCTASE"/>
    <property type="match status" value="1"/>
</dbReference>
<feature type="domain" description="NADPH-dependent FMN reductase-like" evidence="1">
    <location>
        <begin position="35"/>
        <end position="185"/>
    </location>
</feature>
<reference evidence="2 3" key="1">
    <citation type="submission" date="2024-03" db="EMBL/GenBank/DDBJ databases">
        <title>Human intestinal bacterial collection.</title>
        <authorList>
            <person name="Pauvert C."/>
            <person name="Hitch T.C.A."/>
            <person name="Clavel T."/>
        </authorList>
    </citation>
    <scope>NUCLEOTIDE SEQUENCE [LARGE SCALE GENOMIC DNA]</scope>
    <source>
        <strain evidence="2 3">CLA-AP-H27</strain>
    </source>
</reference>
<evidence type="ECO:0000313" key="3">
    <source>
        <dbReference type="Proteomes" id="UP001437460"/>
    </source>
</evidence>
<dbReference type="InterPro" id="IPR050104">
    <property type="entry name" value="FMN-dep_NADH:Q_OxRdtase_AzoR1"/>
</dbReference>
<sequence>MFLDRRPFDYYNTGTGALHSLTRNLYLLLKELPRNITVIYASGRKTRSSTYQIAQMLIKELLEDGTCFSFFLPDDMPHICTGCRACILGKEHACGGAAAMAPILEAMEQSELILFCAPTYVYHVPGQMKSLLDHLAYRWMVHRPDLSFMKKQAVIINTAAGGGMRSTVRDIKDSTENLGFARTHCISQSVWDYAWNDLPESFLKSIQHKVTRTARNVRHCARHLTPSPKVWCEFTLYRFLHKHKKMSTVDDAYWQEHGYNTGWPWKNKKAL</sequence>
<dbReference type="EC" id="1.-.-.-" evidence="2"/>
<dbReference type="Gene3D" id="3.40.50.360">
    <property type="match status" value="1"/>
</dbReference>
<comment type="caution">
    <text evidence="2">The sequence shown here is derived from an EMBL/GenBank/DDBJ whole genome shotgun (WGS) entry which is preliminary data.</text>
</comment>
<protein>
    <submittedName>
        <fullName evidence="2">NAD(P)H-dependent oxidoreductase</fullName>
        <ecNumber evidence="2">1.-.-.-</ecNumber>
    </submittedName>
</protein>
<dbReference type="SUPFAM" id="SSF52218">
    <property type="entry name" value="Flavoproteins"/>
    <property type="match status" value="1"/>
</dbReference>
<accession>A0ABV1HIZ1</accession>
<dbReference type="Pfam" id="PF03358">
    <property type="entry name" value="FMN_red"/>
    <property type="match status" value="1"/>
</dbReference>
<keyword evidence="2" id="KW-0560">Oxidoreductase</keyword>
<dbReference type="InterPro" id="IPR005025">
    <property type="entry name" value="FMN_Rdtase-like_dom"/>
</dbReference>
<keyword evidence="3" id="KW-1185">Reference proteome</keyword>
<dbReference type="GO" id="GO:0016491">
    <property type="term" value="F:oxidoreductase activity"/>
    <property type="evidence" value="ECO:0007669"/>
    <property type="project" value="UniProtKB-KW"/>
</dbReference>
<organism evidence="2 3">
    <name type="scientific">Ventrimonas faecis</name>
    <dbReference type="NCBI Taxonomy" id="3133170"/>
    <lineage>
        <taxon>Bacteria</taxon>
        <taxon>Bacillati</taxon>
        <taxon>Bacillota</taxon>
        <taxon>Clostridia</taxon>
        <taxon>Lachnospirales</taxon>
        <taxon>Lachnospiraceae</taxon>
        <taxon>Ventrimonas</taxon>
    </lineage>
</organism>
<dbReference type="RefSeq" id="WP_349228507.1">
    <property type="nucleotide sequence ID" value="NZ_JBBMFJ010000003.1"/>
</dbReference>
<name>A0ABV1HIZ1_9FIRM</name>
<dbReference type="Proteomes" id="UP001437460">
    <property type="component" value="Unassembled WGS sequence"/>
</dbReference>
<evidence type="ECO:0000313" key="2">
    <source>
        <dbReference type="EMBL" id="MEQ2562109.1"/>
    </source>
</evidence>
<dbReference type="EMBL" id="JBBMFJ010000003">
    <property type="protein sequence ID" value="MEQ2562109.1"/>
    <property type="molecule type" value="Genomic_DNA"/>
</dbReference>
<dbReference type="InterPro" id="IPR029039">
    <property type="entry name" value="Flavoprotein-like_sf"/>
</dbReference>
<dbReference type="PANTHER" id="PTHR43741">
    <property type="entry name" value="FMN-DEPENDENT NADH-AZOREDUCTASE 1"/>
    <property type="match status" value="1"/>
</dbReference>
<evidence type="ECO:0000259" key="1">
    <source>
        <dbReference type="Pfam" id="PF03358"/>
    </source>
</evidence>